<feature type="compositionally biased region" description="Pro residues" evidence="1">
    <location>
        <begin position="1"/>
        <end position="10"/>
    </location>
</feature>
<reference evidence="2 3" key="1">
    <citation type="submission" date="2018-09" db="EMBL/GenBank/DDBJ databases">
        <title>Genomic investigation of the strawberry pathogen Phytophthora fragariae indicates pathogenicity is determined by transcriptional variation in three key races.</title>
        <authorList>
            <person name="Adams T.M."/>
            <person name="Armitage A.D."/>
            <person name="Sobczyk M.K."/>
            <person name="Bates H.J."/>
            <person name="Dunwell J.M."/>
            <person name="Nellist C.F."/>
            <person name="Harrison R.J."/>
        </authorList>
    </citation>
    <scope>NUCLEOTIDE SEQUENCE [LARGE SCALE GENOMIC DNA]</scope>
    <source>
        <strain evidence="2 3">SCRP249</strain>
    </source>
</reference>
<sequence length="109" mass="11657">MDSHCRPPPRTSFEAPCARSSRSPGRPPVRPMCVASEHSTYSLDSSSAPWVDSKHSTYLPDPSSVPCCALRGKFSTERLLAAHTAVRTAHSSTQTAHLAVPMIVPISGS</sequence>
<dbReference type="AlphaFoldDB" id="A0A6A3HPT3"/>
<organism evidence="2 3">
    <name type="scientific">Phytophthora rubi</name>
    <dbReference type="NCBI Taxonomy" id="129364"/>
    <lineage>
        <taxon>Eukaryota</taxon>
        <taxon>Sar</taxon>
        <taxon>Stramenopiles</taxon>
        <taxon>Oomycota</taxon>
        <taxon>Peronosporomycetes</taxon>
        <taxon>Peronosporales</taxon>
        <taxon>Peronosporaceae</taxon>
        <taxon>Phytophthora</taxon>
    </lineage>
</organism>
<feature type="region of interest" description="Disordered" evidence="1">
    <location>
        <begin position="1"/>
        <end position="33"/>
    </location>
</feature>
<evidence type="ECO:0000313" key="3">
    <source>
        <dbReference type="Proteomes" id="UP000429607"/>
    </source>
</evidence>
<dbReference type="Proteomes" id="UP000429607">
    <property type="component" value="Unassembled WGS sequence"/>
</dbReference>
<proteinExistence type="predicted"/>
<comment type="caution">
    <text evidence="2">The sequence shown here is derived from an EMBL/GenBank/DDBJ whole genome shotgun (WGS) entry which is preliminary data.</text>
</comment>
<dbReference type="EMBL" id="QXFV01004109">
    <property type="protein sequence ID" value="KAE8971661.1"/>
    <property type="molecule type" value="Genomic_DNA"/>
</dbReference>
<gene>
    <name evidence="2" type="ORF">PR001_g26824</name>
</gene>
<accession>A0A6A3HPT3</accession>
<evidence type="ECO:0000313" key="2">
    <source>
        <dbReference type="EMBL" id="KAE8971661.1"/>
    </source>
</evidence>
<name>A0A6A3HPT3_9STRA</name>
<protein>
    <submittedName>
        <fullName evidence="2">Uncharacterized protein</fullName>
    </submittedName>
</protein>
<evidence type="ECO:0000256" key="1">
    <source>
        <dbReference type="SAM" id="MobiDB-lite"/>
    </source>
</evidence>